<name>A0A663A027_PHOVU</name>
<comment type="caution">
    <text evidence="1">The sequence shown here is derived from an EMBL/GenBank/DDBJ whole genome shotgun (WGS) entry which is preliminary data.</text>
</comment>
<reference evidence="1 2" key="1">
    <citation type="journal article" date="2019" name="Nat. Commun.">
        <title>Gram positive-like bacteriocins with broad spectrum anti-Bacteroidales activity encoded on mobile elements of the human gut microbiota.</title>
        <authorList>
            <person name="Bechon N."/>
            <person name="Coyne M.J.Jr."/>
            <person name="Laclare-Mceneany V."/>
            <person name="Chatzidaki-Livanis M."/>
            <person name="Ghigo J.-M."/>
            <person name="Comstock L.E."/>
        </authorList>
    </citation>
    <scope>NUCLEOTIDE SEQUENCE [LARGE SCALE GENOMIC DNA]</scope>
    <source>
        <strain evidence="1 2">CL01T12C17</strain>
    </source>
</reference>
<evidence type="ECO:0000313" key="1">
    <source>
        <dbReference type="EMBL" id="TSE48841.1"/>
    </source>
</evidence>
<dbReference type="Proteomes" id="UP000408523">
    <property type="component" value="Unassembled WGS sequence"/>
</dbReference>
<sequence>MDRIYKIGGHCFALPDERLMEAVDGISGFKPFVWQPDLVSAKDVYEGAWLPDFTVWEGNGWGFPAFQRKSYGFGYEDVTGTFGVSGDSFLLELAPQGEPSLYLRTMGGTGRGICLYGHYSPRLLRFALWMGYGLMTVRKDTVALHGSCIVYKGKAVLF</sequence>
<dbReference type="AlphaFoldDB" id="A0A663A027"/>
<organism evidence="1 2">
    <name type="scientific">Phocaeicola vulgatus</name>
    <name type="common">Bacteroides vulgatus</name>
    <dbReference type="NCBI Taxonomy" id="821"/>
    <lineage>
        <taxon>Bacteria</taxon>
        <taxon>Pseudomonadati</taxon>
        <taxon>Bacteroidota</taxon>
        <taxon>Bacteroidia</taxon>
        <taxon>Bacteroidales</taxon>
        <taxon>Bacteroidaceae</taxon>
        <taxon>Phocaeicola</taxon>
    </lineage>
</organism>
<gene>
    <name evidence="1" type="ORF">EH214_01881</name>
</gene>
<accession>A0A663A027</accession>
<dbReference type="EMBL" id="RWHZ01000021">
    <property type="protein sequence ID" value="TSE48841.1"/>
    <property type="molecule type" value="Genomic_DNA"/>
</dbReference>
<evidence type="ECO:0000313" key="2">
    <source>
        <dbReference type="Proteomes" id="UP000408523"/>
    </source>
</evidence>
<proteinExistence type="predicted"/>
<protein>
    <submittedName>
        <fullName evidence="1">Uncharacterized protein</fullName>
    </submittedName>
</protein>